<dbReference type="EMBL" id="JAAXPG010000041">
    <property type="protein sequence ID" value="NKZ01678.1"/>
    <property type="molecule type" value="Genomic_DNA"/>
</dbReference>
<evidence type="ECO:0000256" key="4">
    <source>
        <dbReference type="ARBA" id="ARBA00023136"/>
    </source>
</evidence>
<evidence type="ECO:0000256" key="1">
    <source>
        <dbReference type="ARBA" id="ARBA00004127"/>
    </source>
</evidence>
<feature type="domain" description="DUF1232" evidence="6">
    <location>
        <begin position="54"/>
        <end position="89"/>
    </location>
</feature>
<keyword evidence="2" id="KW-0812">Transmembrane</keyword>
<evidence type="ECO:0000256" key="2">
    <source>
        <dbReference type="ARBA" id="ARBA00022692"/>
    </source>
</evidence>
<proteinExistence type="predicted"/>
<feature type="compositionally biased region" description="Basic and acidic residues" evidence="5">
    <location>
        <begin position="141"/>
        <end position="155"/>
    </location>
</feature>
<dbReference type="RefSeq" id="WP_061082254.1">
    <property type="nucleotide sequence ID" value="NZ_JAAXPG010000041.1"/>
</dbReference>
<accession>A0A7X6RTR2</accession>
<name>A0A7X6RTR2_9ACTN</name>
<dbReference type="InterPro" id="IPR010652">
    <property type="entry name" value="DUF1232"/>
</dbReference>
<sequence length="155" mass="16846">MRKANRAAAGAAAWQVVRNTDSDMSVWQRAGAVPRMIGAKVRGRYPELSSGKLLGMLALVAYILSPVDFVPELFVPLLGLADDVAVAVWLTTMALGESERFVLWERHNQAQQAFQEANRPGGHGNGMYDGQTGPEQGHGVPGHDGHRSSTDRVRR</sequence>
<dbReference type="AlphaFoldDB" id="A0A7X6RTR2"/>
<dbReference type="Proteomes" id="UP000553209">
    <property type="component" value="Unassembled WGS sequence"/>
</dbReference>
<evidence type="ECO:0000313" key="8">
    <source>
        <dbReference type="Proteomes" id="UP000553209"/>
    </source>
</evidence>
<keyword evidence="3" id="KW-1133">Transmembrane helix</keyword>
<reference evidence="7 8" key="1">
    <citation type="submission" date="2020-04" db="EMBL/GenBank/DDBJ databases">
        <title>MicrobeNet Type strains.</title>
        <authorList>
            <person name="Nicholson A.C."/>
        </authorList>
    </citation>
    <scope>NUCLEOTIDE SEQUENCE [LARGE SCALE GENOMIC DNA]</scope>
    <source>
        <strain evidence="7 8">ATCC 23612</strain>
    </source>
</reference>
<keyword evidence="4" id="KW-0472">Membrane</keyword>
<protein>
    <submittedName>
        <fullName evidence="7">DUF1232 domain-containing protein</fullName>
    </submittedName>
</protein>
<gene>
    <name evidence="7" type="ORF">HGB44_29010</name>
</gene>
<keyword evidence="8" id="KW-1185">Reference proteome</keyword>
<evidence type="ECO:0000313" key="7">
    <source>
        <dbReference type="EMBL" id="NKZ01678.1"/>
    </source>
</evidence>
<dbReference type="GO" id="GO:0012505">
    <property type="term" value="C:endomembrane system"/>
    <property type="evidence" value="ECO:0007669"/>
    <property type="project" value="UniProtKB-SubCell"/>
</dbReference>
<comment type="subcellular location">
    <subcellularLocation>
        <location evidence="1">Endomembrane system</location>
        <topology evidence="1">Multi-pass membrane protein</topology>
    </subcellularLocation>
</comment>
<evidence type="ECO:0000256" key="3">
    <source>
        <dbReference type="ARBA" id="ARBA00022989"/>
    </source>
</evidence>
<comment type="caution">
    <text evidence="7">The sequence shown here is derived from an EMBL/GenBank/DDBJ whole genome shotgun (WGS) entry which is preliminary data.</text>
</comment>
<organism evidence="7 8">
    <name type="scientific">Nocardiopsis alborubida</name>
    <dbReference type="NCBI Taxonomy" id="146802"/>
    <lineage>
        <taxon>Bacteria</taxon>
        <taxon>Bacillati</taxon>
        <taxon>Actinomycetota</taxon>
        <taxon>Actinomycetes</taxon>
        <taxon>Streptosporangiales</taxon>
        <taxon>Nocardiopsidaceae</taxon>
        <taxon>Nocardiopsis</taxon>
    </lineage>
</organism>
<dbReference type="Pfam" id="PF06803">
    <property type="entry name" value="DUF1232"/>
    <property type="match status" value="1"/>
</dbReference>
<evidence type="ECO:0000259" key="6">
    <source>
        <dbReference type="Pfam" id="PF06803"/>
    </source>
</evidence>
<evidence type="ECO:0000256" key="5">
    <source>
        <dbReference type="SAM" id="MobiDB-lite"/>
    </source>
</evidence>
<feature type="region of interest" description="Disordered" evidence="5">
    <location>
        <begin position="116"/>
        <end position="155"/>
    </location>
</feature>